<reference evidence="4" key="1">
    <citation type="submission" date="2014-09" db="EMBL/GenBank/DDBJ databases">
        <authorList>
            <person name="Illeghems K.G."/>
        </authorList>
    </citation>
    <scope>NUCLEOTIDE SEQUENCE [LARGE SCALE GENOMIC DNA]</scope>
    <source>
        <strain evidence="4">108B</strain>
    </source>
</reference>
<dbReference type="PANTHER" id="PTHR14239">
    <property type="entry name" value="DUDULIN-RELATED"/>
    <property type="match status" value="1"/>
</dbReference>
<keyword evidence="1" id="KW-0560">Oxidoreductase</keyword>
<evidence type="ECO:0000313" key="4">
    <source>
        <dbReference type="Proteomes" id="UP000056109"/>
    </source>
</evidence>
<dbReference type="SUPFAM" id="SSF51735">
    <property type="entry name" value="NAD(P)-binding Rossmann-fold domains"/>
    <property type="match status" value="1"/>
</dbReference>
<dbReference type="EMBL" id="LN606600">
    <property type="protein sequence ID" value="CEF42657.1"/>
    <property type="molecule type" value="Genomic_DNA"/>
</dbReference>
<protein>
    <submittedName>
        <fullName evidence="3">NADP oxidoreductase coenzyme F420-dependent</fullName>
    </submittedName>
</protein>
<dbReference type="InterPro" id="IPR051267">
    <property type="entry name" value="STEAP_metalloreductase"/>
</dbReference>
<evidence type="ECO:0000259" key="2">
    <source>
        <dbReference type="Pfam" id="PF03807"/>
    </source>
</evidence>
<name>A0A0U5F2N5_9PROT</name>
<gene>
    <name evidence="3" type="ORF">ASN_3425</name>
</gene>
<dbReference type="KEGG" id="asz:ASN_3425"/>
<dbReference type="Gene3D" id="3.40.50.720">
    <property type="entry name" value="NAD(P)-binding Rossmann-like Domain"/>
    <property type="match status" value="1"/>
</dbReference>
<dbReference type="GO" id="GO:0016491">
    <property type="term" value="F:oxidoreductase activity"/>
    <property type="evidence" value="ECO:0007669"/>
    <property type="project" value="UniProtKB-KW"/>
</dbReference>
<dbReference type="Proteomes" id="UP000056109">
    <property type="component" value="Chromosome I"/>
</dbReference>
<feature type="domain" description="Pyrroline-5-carboxylate reductase catalytic N-terminal" evidence="2">
    <location>
        <begin position="2"/>
        <end position="91"/>
    </location>
</feature>
<dbReference type="GeneID" id="34784378"/>
<dbReference type="InterPro" id="IPR028939">
    <property type="entry name" value="P5C_Rdtase_cat_N"/>
</dbReference>
<dbReference type="InterPro" id="IPR036291">
    <property type="entry name" value="NAD(P)-bd_dom_sf"/>
</dbReference>
<evidence type="ECO:0000256" key="1">
    <source>
        <dbReference type="ARBA" id="ARBA00023002"/>
    </source>
</evidence>
<proteinExistence type="predicted"/>
<evidence type="ECO:0000313" key="3">
    <source>
        <dbReference type="EMBL" id="CEF42657.1"/>
    </source>
</evidence>
<keyword evidence="4" id="KW-1185">Reference proteome</keyword>
<dbReference type="PATRIC" id="fig|446692.3.peg.3631"/>
<dbReference type="Pfam" id="PF03807">
    <property type="entry name" value="F420_oxidored"/>
    <property type="match status" value="1"/>
</dbReference>
<sequence>MRIGIIGAGRMGSALGEVYADCGHDIIFSYARTDTKLETVTQAAGRKARWSTPDDAARNCDLVILAVHWMRVEDALACAGDLSGKTVMSCCMPLDETDSELVIAHTDSGAEALARMLPHAHIVAAFQTIPSESLRPVYLGRQRVDRPSVVFCGDNGAGKQLVAQLISEAGFSPVDAGSLEMARYIEPFSMLGAELAYETPMGPEWVYRFSRLDRQ</sequence>
<dbReference type="AlphaFoldDB" id="A0A0U5F2N5"/>
<accession>A0A0U5F2N5</accession>
<dbReference type="RefSeq" id="WP_058988785.1">
    <property type="nucleotide sequence ID" value="NZ_LN606600.1"/>
</dbReference>
<organism evidence="3 4">
    <name type="scientific">Acetobacter senegalensis</name>
    <dbReference type="NCBI Taxonomy" id="446692"/>
    <lineage>
        <taxon>Bacteria</taxon>
        <taxon>Pseudomonadati</taxon>
        <taxon>Pseudomonadota</taxon>
        <taxon>Alphaproteobacteria</taxon>
        <taxon>Acetobacterales</taxon>
        <taxon>Acetobacteraceae</taxon>
        <taxon>Acetobacter</taxon>
    </lineage>
</organism>